<feature type="transmembrane region" description="Helical" evidence="1">
    <location>
        <begin position="28"/>
        <end position="50"/>
    </location>
</feature>
<name>A0A0E3LE15_9EURY</name>
<protein>
    <submittedName>
        <fullName evidence="2">Uncharacterized protein</fullName>
    </submittedName>
</protein>
<feature type="transmembrane region" description="Helical" evidence="1">
    <location>
        <begin position="56"/>
        <end position="78"/>
    </location>
</feature>
<keyword evidence="1" id="KW-0812">Transmembrane</keyword>
<dbReference type="GeneID" id="60431599"/>
<gene>
    <name evidence="2" type="ORF">MSSAC_3641</name>
</gene>
<dbReference type="Proteomes" id="UP000033123">
    <property type="component" value="Chromosome"/>
</dbReference>
<organism evidence="2 3">
    <name type="scientific">Methanosarcina siciliae C2J</name>
    <dbReference type="NCBI Taxonomy" id="1434118"/>
    <lineage>
        <taxon>Archaea</taxon>
        <taxon>Methanobacteriati</taxon>
        <taxon>Methanobacteriota</taxon>
        <taxon>Stenosarchaea group</taxon>
        <taxon>Methanomicrobia</taxon>
        <taxon>Methanosarcinales</taxon>
        <taxon>Methanosarcinaceae</taxon>
        <taxon>Methanosarcina</taxon>
    </lineage>
</organism>
<dbReference type="EMBL" id="CP009508">
    <property type="protein sequence ID" value="AKB38231.1"/>
    <property type="molecule type" value="Genomic_DNA"/>
</dbReference>
<keyword evidence="1" id="KW-0472">Membrane</keyword>
<dbReference type="STRING" id="1434118.MSSAC_3641"/>
<dbReference type="PATRIC" id="fig|1434118.4.peg.4702"/>
<accession>A0A0E3LE15</accession>
<sequence length="80" mass="9245">MMSIRSVDSPESSLRIMDYQDKNLNPDLFRVSVVVSVYIIDLQMAYTLYFRLFPGLSVYNVLISGYRSISLSLIRITFIV</sequence>
<evidence type="ECO:0000313" key="3">
    <source>
        <dbReference type="Proteomes" id="UP000033123"/>
    </source>
</evidence>
<evidence type="ECO:0000313" key="2">
    <source>
        <dbReference type="EMBL" id="AKB38231.1"/>
    </source>
</evidence>
<keyword evidence="1" id="KW-1133">Transmembrane helix</keyword>
<evidence type="ECO:0000256" key="1">
    <source>
        <dbReference type="SAM" id="Phobius"/>
    </source>
</evidence>
<dbReference type="KEGG" id="msj:MSSAC_3641"/>
<dbReference type="AlphaFoldDB" id="A0A0E3LE15"/>
<reference evidence="2 3" key="1">
    <citation type="submission" date="2014-07" db="EMBL/GenBank/DDBJ databases">
        <title>Methanogenic archaea and the global carbon cycle.</title>
        <authorList>
            <person name="Henriksen J.R."/>
            <person name="Luke J."/>
            <person name="Reinhart S."/>
            <person name="Benedict M.N."/>
            <person name="Youngblut N.D."/>
            <person name="Metcalf M.E."/>
            <person name="Whitaker R.J."/>
            <person name="Metcalf W.W."/>
        </authorList>
    </citation>
    <scope>NUCLEOTIDE SEQUENCE [LARGE SCALE GENOMIC DNA]</scope>
    <source>
        <strain evidence="2 3">C2J</strain>
    </source>
</reference>
<dbReference type="HOGENOM" id="CLU_2581483_0_0_2"/>
<proteinExistence type="predicted"/>
<dbReference type="RefSeq" id="WP_197082077.1">
    <property type="nucleotide sequence ID" value="NZ_CP009508.1"/>
</dbReference>